<dbReference type="RefSeq" id="WP_268235108.1">
    <property type="nucleotide sequence ID" value="NZ_BMEH01000012.1"/>
</dbReference>
<reference evidence="1 2" key="1">
    <citation type="submission" date="2017-01" db="EMBL/GenBank/DDBJ databases">
        <authorList>
            <person name="Mah S.A."/>
            <person name="Swanson W.J."/>
            <person name="Moy G.W."/>
            <person name="Vacquier V.D."/>
        </authorList>
    </citation>
    <scope>NUCLEOTIDE SEQUENCE [LARGE SCALE GENOMIC DNA]</scope>
    <source>
        <strain evidence="1 2">DSM 26375</strain>
    </source>
</reference>
<sequence length="43" mass="5449">MQRVFWRILARFYRRRAMRAARAHHVFLLRSEKFFRRLKGADQ</sequence>
<keyword evidence="2" id="KW-1185">Reference proteome</keyword>
<gene>
    <name evidence="1" type="ORF">SAMN05421774_11234</name>
</gene>
<dbReference type="Proteomes" id="UP000186141">
    <property type="component" value="Unassembled WGS sequence"/>
</dbReference>
<organism evidence="1 2">
    <name type="scientific">Gemmobacter megaterium</name>
    <dbReference type="NCBI Taxonomy" id="1086013"/>
    <lineage>
        <taxon>Bacteria</taxon>
        <taxon>Pseudomonadati</taxon>
        <taxon>Pseudomonadota</taxon>
        <taxon>Alphaproteobacteria</taxon>
        <taxon>Rhodobacterales</taxon>
        <taxon>Paracoccaceae</taxon>
        <taxon>Gemmobacter</taxon>
    </lineage>
</organism>
<dbReference type="EMBL" id="FTOT01000012">
    <property type="protein sequence ID" value="SIT22644.1"/>
    <property type="molecule type" value="Genomic_DNA"/>
</dbReference>
<proteinExistence type="predicted"/>
<protein>
    <submittedName>
        <fullName evidence="1">Uncharacterized protein</fullName>
    </submittedName>
</protein>
<name>A0A1N7QIQ4_9RHOB</name>
<evidence type="ECO:0000313" key="2">
    <source>
        <dbReference type="Proteomes" id="UP000186141"/>
    </source>
</evidence>
<dbReference type="AlphaFoldDB" id="A0A1N7QIQ4"/>
<evidence type="ECO:0000313" key="1">
    <source>
        <dbReference type="EMBL" id="SIT22644.1"/>
    </source>
</evidence>
<accession>A0A1N7QIQ4</accession>